<feature type="transmembrane region" description="Helical" evidence="5">
    <location>
        <begin position="7"/>
        <end position="24"/>
    </location>
</feature>
<feature type="transmembrane region" description="Helical" evidence="5">
    <location>
        <begin position="79"/>
        <end position="99"/>
    </location>
</feature>
<keyword evidence="4 5" id="KW-0472">Membrane</keyword>
<dbReference type="Pfam" id="PF01040">
    <property type="entry name" value="UbiA"/>
    <property type="match status" value="1"/>
</dbReference>
<dbReference type="EMBL" id="VTWT01000007">
    <property type="protein sequence ID" value="KAA9331952.1"/>
    <property type="molecule type" value="Genomic_DNA"/>
</dbReference>
<feature type="transmembrane region" description="Helical" evidence="5">
    <location>
        <begin position="105"/>
        <end position="124"/>
    </location>
</feature>
<evidence type="ECO:0000256" key="1">
    <source>
        <dbReference type="ARBA" id="ARBA00004141"/>
    </source>
</evidence>
<evidence type="ECO:0000256" key="2">
    <source>
        <dbReference type="ARBA" id="ARBA00022692"/>
    </source>
</evidence>
<proteinExistence type="predicted"/>
<evidence type="ECO:0000256" key="5">
    <source>
        <dbReference type="SAM" id="Phobius"/>
    </source>
</evidence>
<keyword evidence="3 5" id="KW-1133">Transmembrane helix</keyword>
<dbReference type="Proteomes" id="UP000326570">
    <property type="component" value="Unassembled WGS sequence"/>
</dbReference>
<evidence type="ECO:0000313" key="6">
    <source>
        <dbReference type="EMBL" id="KAA9331952.1"/>
    </source>
</evidence>
<feature type="transmembrane region" description="Helical" evidence="5">
    <location>
        <begin position="258"/>
        <end position="278"/>
    </location>
</feature>
<dbReference type="GO" id="GO:0016765">
    <property type="term" value="F:transferase activity, transferring alkyl or aryl (other than methyl) groups"/>
    <property type="evidence" value="ECO:0007669"/>
    <property type="project" value="InterPro"/>
</dbReference>
<evidence type="ECO:0000256" key="4">
    <source>
        <dbReference type="ARBA" id="ARBA00023136"/>
    </source>
</evidence>
<feature type="transmembrane region" description="Helical" evidence="5">
    <location>
        <begin position="233"/>
        <end position="251"/>
    </location>
</feature>
<dbReference type="GO" id="GO:0016020">
    <property type="term" value="C:membrane"/>
    <property type="evidence" value="ECO:0007669"/>
    <property type="project" value="UniProtKB-SubCell"/>
</dbReference>
<feature type="transmembrane region" description="Helical" evidence="5">
    <location>
        <begin position="136"/>
        <end position="156"/>
    </location>
</feature>
<evidence type="ECO:0000256" key="3">
    <source>
        <dbReference type="ARBA" id="ARBA00022989"/>
    </source>
</evidence>
<accession>A0A5N1IPI8</accession>
<feature type="transmembrane region" description="Helical" evidence="5">
    <location>
        <begin position="208"/>
        <end position="227"/>
    </location>
</feature>
<sequence>MKRITDLFLYSSFFISLCGLGLVLETCLLTLQPLNWPVAFLIFFATLFLYNLDNLLPYKTGQQMVLSERKKWLLGHRKFLLAVVIFSGIAALGLFLYLFPKIPLGFILPVFLVSILYSLPVIPYRGKRIPLRDVPFLKVFLVALVWSALTVALPLLVSGESLGSEYNLLLLLRRFLFIFALTLLFDIRDSRKDRLAGTITFPGRFGSVFTKVLSGMALLGFIVLVFISETGSVLPALALSAVAAGLVVYNAEEDRPDYYFAVLADGMMLLQFLVVWGFSC</sequence>
<protein>
    <recommendedName>
        <fullName evidence="8">Prenyltransferase</fullName>
    </recommendedName>
</protein>
<dbReference type="InterPro" id="IPR000537">
    <property type="entry name" value="UbiA_prenyltransferase"/>
</dbReference>
<organism evidence="6 7">
    <name type="scientific">Adhaeribacter soli</name>
    <dbReference type="NCBI Taxonomy" id="2607655"/>
    <lineage>
        <taxon>Bacteria</taxon>
        <taxon>Pseudomonadati</taxon>
        <taxon>Bacteroidota</taxon>
        <taxon>Cytophagia</taxon>
        <taxon>Cytophagales</taxon>
        <taxon>Hymenobacteraceae</taxon>
        <taxon>Adhaeribacter</taxon>
    </lineage>
</organism>
<comment type="subcellular location">
    <subcellularLocation>
        <location evidence="1">Membrane</location>
        <topology evidence="1">Multi-pass membrane protein</topology>
    </subcellularLocation>
</comment>
<evidence type="ECO:0000313" key="7">
    <source>
        <dbReference type="Proteomes" id="UP000326570"/>
    </source>
</evidence>
<feature type="transmembrane region" description="Helical" evidence="5">
    <location>
        <begin position="168"/>
        <end position="187"/>
    </location>
</feature>
<feature type="transmembrane region" description="Helical" evidence="5">
    <location>
        <begin position="36"/>
        <end position="58"/>
    </location>
</feature>
<keyword evidence="2 5" id="KW-0812">Transmembrane</keyword>
<gene>
    <name evidence="6" type="ORF">F0P94_14250</name>
</gene>
<name>A0A5N1IPI8_9BACT</name>
<dbReference type="AlphaFoldDB" id="A0A5N1IPI8"/>
<keyword evidence="7" id="KW-1185">Reference proteome</keyword>
<comment type="caution">
    <text evidence="6">The sequence shown here is derived from an EMBL/GenBank/DDBJ whole genome shotgun (WGS) entry which is preliminary data.</text>
</comment>
<evidence type="ECO:0008006" key="8">
    <source>
        <dbReference type="Google" id="ProtNLM"/>
    </source>
</evidence>
<reference evidence="6 7" key="1">
    <citation type="submission" date="2019-09" db="EMBL/GenBank/DDBJ databases">
        <title>Genome sequence of Adhaeribacter sp. M2.</title>
        <authorList>
            <person name="Srinivasan S."/>
        </authorList>
    </citation>
    <scope>NUCLEOTIDE SEQUENCE [LARGE SCALE GENOMIC DNA]</scope>
    <source>
        <strain evidence="6 7">M2</strain>
    </source>
</reference>
<dbReference type="RefSeq" id="WP_150904561.1">
    <property type="nucleotide sequence ID" value="NZ_VTWT01000007.1"/>
</dbReference>